<proteinExistence type="predicted"/>
<feature type="region of interest" description="Disordered" evidence="1">
    <location>
        <begin position="1"/>
        <end position="38"/>
    </location>
</feature>
<feature type="compositionally biased region" description="Gly residues" evidence="1">
    <location>
        <begin position="12"/>
        <end position="26"/>
    </location>
</feature>
<name>A0ABR4IBB0_9EURO</name>
<keyword evidence="3" id="KW-1185">Reference proteome</keyword>
<comment type="caution">
    <text evidence="2">The sequence shown here is derived from an EMBL/GenBank/DDBJ whole genome shotgun (WGS) entry which is preliminary data.</text>
</comment>
<organism evidence="2 3">
    <name type="scientific">Aspergillus cavernicola</name>
    <dbReference type="NCBI Taxonomy" id="176166"/>
    <lineage>
        <taxon>Eukaryota</taxon>
        <taxon>Fungi</taxon>
        <taxon>Dikarya</taxon>
        <taxon>Ascomycota</taxon>
        <taxon>Pezizomycotina</taxon>
        <taxon>Eurotiomycetes</taxon>
        <taxon>Eurotiomycetidae</taxon>
        <taxon>Eurotiales</taxon>
        <taxon>Aspergillaceae</taxon>
        <taxon>Aspergillus</taxon>
        <taxon>Aspergillus subgen. Nidulantes</taxon>
    </lineage>
</organism>
<evidence type="ECO:0000313" key="3">
    <source>
        <dbReference type="Proteomes" id="UP001610335"/>
    </source>
</evidence>
<sequence>MDKISNIVNSQKGGGQAGGGGGGASGGQSDFLNKGLNDAEKKVGGQYYDEKKMEGTNKKVTDKVKDKFQNVTGHKLPGTH</sequence>
<protein>
    <submittedName>
        <fullName evidence="2">Uncharacterized protein</fullName>
    </submittedName>
</protein>
<dbReference type="Proteomes" id="UP001610335">
    <property type="component" value="Unassembled WGS sequence"/>
</dbReference>
<feature type="compositionally biased region" description="Polar residues" evidence="1">
    <location>
        <begin position="1"/>
        <end position="11"/>
    </location>
</feature>
<gene>
    <name evidence="2" type="ORF">BDW59DRAFT_146740</name>
</gene>
<evidence type="ECO:0000313" key="2">
    <source>
        <dbReference type="EMBL" id="KAL2825037.1"/>
    </source>
</evidence>
<reference evidence="2 3" key="1">
    <citation type="submission" date="2024-07" db="EMBL/GenBank/DDBJ databases">
        <title>Section-level genome sequencing and comparative genomics of Aspergillus sections Usti and Cavernicolus.</title>
        <authorList>
            <consortium name="Lawrence Berkeley National Laboratory"/>
            <person name="Nybo J.L."/>
            <person name="Vesth T.C."/>
            <person name="Theobald S."/>
            <person name="Frisvad J.C."/>
            <person name="Larsen T.O."/>
            <person name="Kjaerboelling I."/>
            <person name="Rothschild-Mancinelli K."/>
            <person name="Lyhne E.K."/>
            <person name="Kogle M.E."/>
            <person name="Barry K."/>
            <person name="Clum A."/>
            <person name="Na H."/>
            <person name="Ledsgaard L."/>
            <person name="Lin J."/>
            <person name="Lipzen A."/>
            <person name="Kuo A."/>
            <person name="Riley R."/>
            <person name="Mondo S."/>
            <person name="LaButti K."/>
            <person name="Haridas S."/>
            <person name="Pangalinan J."/>
            <person name="Salamov A.A."/>
            <person name="Simmons B.A."/>
            <person name="Magnuson J.K."/>
            <person name="Chen J."/>
            <person name="Drula E."/>
            <person name="Henrissat B."/>
            <person name="Wiebenga A."/>
            <person name="Lubbers R.J."/>
            <person name="Gomes A.C."/>
            <person name="Makela M.R."/>
            <person name="Stajich J."/>
            <person name="Grigoriev I.V."/>
            <person name="Mortensen U.H."/>
            <person name="De vries R.P."/>
            <person name="Baker S.E."/>
            <person name="Andersen M.R."/>
        </authorList>
    </citation>
    <scope>NUCLEOTIDE SEQUENCE [LARGE SCALE GENOMIC DNA]</scope>
    <source>
        <strain evidence="2 3">CBS 600.67</strain>
    </source>
</reference>
<dbReference type="EMBL" id="JBFXLS010000039">
    <property type="protein sequence ID" value="KAL2825037.1"/>
    <property type="molecule type" value="Genomic_DNA"/>
</dbReference>
<evidence type="ECO:0000256" key="1">
    <source>
        <dbReference type="SAM" id="MobiDB-lite"/>
    </source>
</evidence>
<accession>A0ABR4IBB0</accession>